<evidence type="ECO:0000313" key="2">
    <source>
        <dbReference type="Proteomes" id="UP001165065"/>
    </source>
</evidence>
<reference evidence="2" key="1">
    <citation type="journal article" date="2023" name="Commun. Biol.">
        <title>Genome analysis of Parmales, the sister group of diatoms, reveals the evolutionary specialization of diatoms from phago-mixotrophs to photoautotrophs.</title>
        <authorList>
            <person name="Ban H."/>
            <person name="Sato S."/>
            <person name="Yoshikawa S."/>
            <person name="Yamada K."/>
            <person name="Nakamura Y."/>
            <person name="Ichinomiya M."/>
            <person name="Sato N."/>
            <person name="Blanc-Mathieu R."/>
            <person name="Endo H."/>
            <person name="Kuwata A."/>
            <person name="Ogata H."/>
        </authorList>
    </citation>
    <scope>NUCLEOTIDE SEQUENCE [LARGE SCALE GENOMIC DNA]</scope>
</reference>
<dbReference type="AlphaFoldDB" id="A0A9W7G6D0"/>
<gene>
    <name evidence="1" type="ORF">TrCOL_g8249</name>
</gene>
<dbReference type="OrthoDB" id="190677at2759"/>
<accession>A0A9W7G6D0</accession>
<sequence>MGTWCGMTTGLVIYCSKKSLTAETYSKLLRAYLTYFGITRFMWMNGYGRFARPGLPRRLQEMLLFSFTGACLRWHKPAEKQVVAWTGEKGGEKKLSEKQIIFLNEPHGVGNGILSLLYFVLKERSKHLGQTEHASPVILGSKNVCLVPFLAEFCWLLAGSSGFEFAENVSDIKLALRSNRDITLVPSGFSTIGTGGRVDWSRRKRFFQLVIDHAEEEGKVINLLPVVWLYELGSYTWFTSKSKFVERLRVKLRAPIGGIAYGYSPFLFWLPSRGPQLLGVGFPGLDISGGEDVGLLKEKLKCKFDDTFKIAKEEWNNIAKGTRYLRQIQDEEWDFKVV</sequence>
<name>A0A9W7G6D0_9STRA</name>
<keyword evidence="2" id="KW-1185">Reference proteome</keyword>
<organism evidence="1 2">
    <name type="scientific">Triparma columacea</name>
    <dbReference type="NCBI Taxonomy" id="722753"/>
    <lineage>
        <taxon>Eukaryota</taxon>
        <taxon>Sar</taxon>
        <taxon>Stramenopiles</taxon>
        <taxon>Ochrophyta</taxon>
        <taxon>Bolidophyceae</taxon>
        <taxon>Parmales</taxon>
        <taxon>Triparmaceae</taxon>
        <taxon>Triparma</taxon>
    </lineage>
</organism>
<proteinExistence type="predicted"/>
<dbReference type="Proteomes" id="UP001165065">
    <property type="component" value="Unassembled WGS sequence"/>
</dbReference>
<protein>
    <recommendedName>
        <fullName evidence="3">Acyltransferase</fullName>
    </recommendedName>
</protein>
<evidence type="ECO:0000313" key="1">
    <source>
        <dbReference type="EMBL" id="GMI33709.1"/>
    </source>
</evidence>
<comment type="caution">
    <text evidence="1">The sequence shown here is derived from an EMBL/GenBank/DDBJ whole genome shotgun (WGS) entry which is preliminary data.</text>
</comment>
<dbReference type="EMBL" id="BRYA01000831">
    <property type="protein sequence ID" value="GMI33709.1"/>
    <property type="molecule type" value="Genomic_DNA"/>
</dbReference>
<evidence type="ECO:0008006" key="3">
    <source>
        <dbReference type="Google" id="ProtNLM"/>
    </source>
</evidence>